<dbReference type="RefSeq" id="WP_196475903.1">
    <property type="nucleotide sequence ID" value="NZ_JACFYX020000015.1"/>
</dbReference>
<dbReference type="Proteomes" id="UP000596932">
    <property type="component" value="Unassembled WGS sequence"/>
</dbReference>
<reference evidence="1" key="1">
    <citation type="submission" date="2020-07" db="EMBL/GenBank/DDBJ databases">
        <title>Pseudomonas chaetoceroseae sp. nov., a new member of the Pseudomonas oleovorans group isolated from a culture of Chaetoceros calcitrans.</title>
        <authorList>
            <person name="Girard L."/>
            <person name="Lood C."/>
            <person name="De Mot R."/>
            <person name="Baudart J."/>
        </authorList>
    </citation>
    <scope>NUCLEOTIDE SEQUENCE</scope>
    <source>
        <strain evidence="1">536</strain>
    </source>
</reference>
<sequence>MTIAATDVKLLKSQRLTDENDGGGRATGNAVVDGEVNNVFPDISRLDRTTGRINLRKLFGGPMTQNADAYLGAHAIVTKSPADPRVSVLLFNTGSQIDERRDAQNAIESYVAAATTAQFELLGTQLAGQRAIACVQREEQRVPEIGEVFQLVTASASQYVRLTGVDSALEQFTFDYGNGNFVNFTRRRLDLQISAPLLSEFPGGQVTPAGTSGTALSGAAKARVLSTQVADAARYYSISPLAEAVAAGALNLKVQSVYSQLVPSTTKESALVDVLGGYQRQIYVPAGPSRAVTLTVAAGAVAGESRTFLGTGCAPGTLTITVNSGTYADDSKGGLRYVSGSNWLSSGRVDYQTGEVTLIRTGTSFTGSATGAYRPGAVATGDTITGELEITLGNRGYVYTLNLSGAVPRAGTLSVSFMALGKWYELRDQGDGLLTGEGAGTIAFGTGSVSLTLNALPDVGSSLVYSYVSSADNAITERSGGSVVPKLEVRYTLPEGGVLPGSFSATFTAGTVREITDDGQGNLTGTGGTGTIAYASGEVVMVLSATPSGGIAYAWERGSVDSGALSVTSDGSGMATFTIPGAPFKPGSVRVNWMTTRRQAAPAVNWSVIEAGNVLPIYDGYRDIANVANDNGNGGWQAGRAGSINYTTGQVTLQVAALYDYVEYTYSNRSKSSPLFPRATEPVLVTTNVQLRESFGGTVEHSAQADSVSTDPQTASQAQPGITVELLPGVAEPIVPGSLLFSWNGGLYCDRSGILYRDVASNTNGGVAVGTVNYADRTATLSSYGGNASGAVSVLACLTAAVGFSVTAATYRTPGAPLRAGSMQVTAVRADTAEVITAASDLNGEFNTGIVRGTVDATTGITRLTFTTDPNDDTGASDIAVIPLLLRYNAVVQTRLPLDAGLLGLDPVRLPADGRVPVYRDGDVLVIHHTAETVVASPTAGSTLQLDRAQQAEIEVVAGAGTVLRADSFTADRELGTVTWANPLVLQDEEGNPLGLPLIVRDRVEHMTMCTEVQITGQLGFSAPLPWDLPAGEAMVSSAVAWGDLQSRIHTWFTQQTWSQGAPNWTDEPIGNTTTAQYNQLSYPPIITNAGGIAGKWALVFTSSTAFNVVEERLGVIATGNTSTDCAPINTLTGQPFFTIRREGWGSGWAAGNAVRFNTDSALGPMWCIRTVISGQGTVDDDKFELQVRGDAD</sequence>
<evidence type="ECO:0000313" key="1">
    <source>
        <dbReference type="EMBL" id="MBG0836724.1"/>
    </source>
</evidence>
<evidence type="ECO:0000313" key="2">
    <source>
        <dbReference type="Proteomes" id="UP000596932"/>
    </source>
</evidence>
<dbReference type="AlphaFoldDB" id="A0A931GCM7"/>
<name>A0A931GCM7_9PSED</name>
<keyword evidence="2" id="KW-1185">Reference proteome</keyword>
<dbReference type="EMBL" id="JACFYX010000016">
    <property type="protein sequence ID" value="MBG0836724.1"/>
    <property type="molecule type" value="Genomic_DNA"/>
</dbReference>
<proteinExistence type="predicted"/>
<accession>A0A931GCM7</accession>
<gene>
    <name evidence="1" type="ORF">H3221_16555</name>
</gene>
<comment type="caution">
    <text evidence="1">The sequence shown here is derived from an EMBL/GenBank/DDBJ whole genome shotgun (WGS) entry which is preliminary data.</text>
</comment>
<organism evidence="1 2">
    <name type="scientific">Pseudomonas chaetocerotis</name>
    <dbReference type="NCBI Taxonomy" id="2758695"/>
    <lineage>
        <taxon>Bacteria</taxon>
        <taxon>Pseudomonadati</taxon>
        <taxon>Pseudomonadota</taxon>
        <taxon>Gammaproteobacteria</taxon>
        <taxon>Pseudomonadales</taxon>
        <taxon>Pseudomonadaceae</taxon>
        <taxon>Pseudomonas</taxon>
    </lineage>
</organism>
<protein>
    <submittedName>
        <fullName evidence="1">Uncharacterized protein</fullName>
    </submittedName>
</protein>